<reference evidence="1 2" key="1">
    <citation type="submission" date="2018-06" db="EMBL/GenBank/DDBJ databases">
        <title>Genomic Encyclopedia of Type Strains, Phase III (KMG-III): the genomes of soil and plant-associated and newly described type strains.</title>
        <authorList>
            <person name="Whitman W."/>
        </authorList>
    </citation>
    <scope>NUCLEOTIDE SEQUENCE [LARGE SCALE GENOMIC DNA]</scope>
    <source>
        <strain evidence="1 2">CECT 7022</strain>
    </source>
</reference>
<evidence type="ECO:0000313" key="1">
    <source>
        <dbReference type="EMBL" id="PYE49362.1"/>
    </source>
</evidence>
<sequence>MFNEFLEISDLAFVLREGALQFHKAPAVLYF</sequence>
<protein>
    <submittedName>
        <fullName evidence="1">Uncharacterized protein</fullName>
    </submittedName>
</protein>
<gene>
    <name evidence="1" type="ORF">DFQ00_106348</name>
</gene>
<dbReference type="AlphaFoldDB" id="A0A2V4WNS7"/>
<dbReference type="Proteomes" id="UP000247790">
    <property type="component" value="Unassembled WGS sequence"/>
</dbReference>
<evidence type="ECO:0000313" key="2">
    <source>
        <dbReference type="Proteomes" id="UP000247790"/>
    </source>
</evidence>
<name>A0A2V4WNS7_PAEBA</name>
<organism evidence="1 2">
    <name type="scientific">Paenibacillus barcinonensis</name>
    <dbReference type="NCBI Taxonomy" id="198119"/>
    <lineage>
        <taxon>Bacteria</taxon>
        <taxon>Bacillati</taxon>
        <taxon>Bacillota</taxon>
        <taxon>Bacilli</taxon>
        <taxon>Bacillales</taxon>
        <taxon>Paenibacillaceae</taxon>
        <taxon>Paenibacillus</taxon>
    </lineage>
</organism>
<dbReference type="EMBL" id="QJSW01000006">
    <property type="protein sequence ID" value="PYE49362.1"/>
    <property type="molecule type" value="Genomic_DNA"/>
</dbReference>
<proteinExistence type="predicted"/>
<comment type="caution">
    <text evidence="1">The sequence shown here is derived from an EMBL/GenBank/DDBJ whole genome shotgun (WGS) entry which is preliminary data.</text>
</comment>
<accession>A0A2V4WNS7</accession>